<name>A0A1X7S6S7_ZYMT9</name>
<evidence type="ECO:0000313" key="3">
    <source>
        <dbReference type="EMBL" id="SMQ55339.1"/>
    </source>
</evidence>
<sequence length="453" mass="49943">MKPTLRLAASKGCCGPGEGSIANSGRPPGSRSGRISAMAGTAGMGGSYLIAVAAQRNPPRAKTPPVEPPPVENASSVLELRHGRPYIKDSPYPLPVDLTEFNRQNLRTLVATQALGKALCAPRFAKMPPKRILDLTCGTGLWSSLCDDYLKATGVGDVEFIGMDIAATAPDLSKHGVNWKFVQRDTRDLPYPFEDDYFDLVMIKDSTMTMPLDERSYGILDEVMRILKEGGVLEAWESDHVIRSLDPDTPPSRSGTVEEELIADATATFNLPRGHPFVPTQNKYFMQANAWVEQVLDWESILVAPCPRMTEMMTQEESLSDHGSRRIAIPFGELPSERGAPSSQRSSLSSGRAYRDSFLSDGSREKAPWPERTLTPDQAALRHTALLTNLQMYQAMEPLLKKASGKTTDEWSQWYASMMADMLGPEKKAFAGECLEIGVFWATKAQPRADRFR</sequence>
<evidence type="ECO:0000313" key="4">
    <source>
        <dbReference type="Proteomes" id="UP000215127"/>
    </source>
</evidence>
<keyword evidence="4" id="KW-1185">Reference proteome</keyword>
<dbReference type="STRING" id="1276538.A0A1X7S6S7"/>
<dbReference type="PANTHER" id="PTHR43591">
    <property type="entry name" value="METHYLTRANSFERASE"/>
    <property type="match status" value="1"/>
</dbReference>
<dbReference type="SUPFAM" id="SSF53335">
    <property type="entry name" value="S-adenosyl-L-methionine-dependent methyltransferases"/>
    <property type="match status" value="1"/>
</dbReference>
<dbReference type="CDD" id="cd02440">
    <property type="entry name" value="AdoMet_MTases"/>
    <property type="match status" value="1"/>
</dbReference>
<dbReference type="Pfam" id="PF13649">
    <property type="entry name" value="Methyltransf_25"/>
    <property type="match status" value="1"/>
</dbReference>
<accession>A0A1X7S6S7</accession>
<evidence type="ECO:0000259" key="2">
    <source>
        <dbReference type="Pfam" id="PF13649"/>
    </source>
</evidence>
<feature type="domain" description="Methyltransferase" evidence="2">
    <location>
        <begin position="132"/>
        <end position="231"/>
    </location>
</feature>
<dbReference type="Gene3D" id="3.40.50.150">
    <property type="entry name" value="Vaccinia Virus protein VP39"/>
    <property type="match status" value="1"/>
</dbReference>
<dbReference type="PANTHER" id="PTHR43591:SF100">
    <property type="entry name" value="SAM BINDING MOTIF CONTAINING PROTEIN (AFU_ORTHOLOGUE AFUA_4G12760)"/>
    <property type="match status" value="1"/>
</dbReference>
<dbReference type="InterPro" id="IPR041698">
    <property type="entry name" value="Methyltransf_25"/>
</dbReference>
<dbReference type="Proteomes" id="UP000215127">
    <property type="component" value="Chromosome 11"/>
</dbReference>
<dbReference type="InterPro" id="IPR029063">
    <property type="entry name" value="SAM-dependent_MTases_sf"/>
</dbReference>
<feature type="region of interest" description="Disordered" evidence="1">
    <location>
        <begin position="331"/>
        <end position="372"/>
    </location>
</feature>
<dbReference type="EMBL" id="LT853702">
    <property type="protein sequence ID" value="SMQ55339.1"/>
    <property type="molecule type" value="Genomic_DNA"/>
</dbReference>
<proteinExistence type="predicted"/>
<evidence type="ECO:0000256" key="1">
    <source>
        <dbReference type="SAM" id="MobiDB-lite"/>
    </source>
</evidence>
<reference evidence="3 4" key="1">
    <citation type="submission" date="2016-06" db="EMBL/GenBank/DDBJ databases">
        <authorList>
            <person name="Kjaerup R.B."/>
            <person name="Dalgaard T.S."/>
            <person name="Juul-Madsen H.R."/>
        </authorList>
    </citation>
    <scope>NUCLEOTIDE SEQUENCE [LARGE SCALE GENOMIC DNA]</scope>
</reference>
<gene>
    <name evidence="3" type="ORF">ZT3D7_G10494</name>
</gene>
<dbReference type="AlphaFoldDB" id="A0A1X7S6S7"/>
<dbReference type="GO" id="GO:0008168">
    <property type="term" value="F:methyltransferase activity"/>
    <property type="evidence" value="ECO:0007669"/>
    <property type="project" value="TreeGrafter"/>
</dbReference>
<protein>
    <recommendedName>
        <fullName evidence="2">Methyltransferase domain-containing protein</fullName>
    </recommendedName>
</protein>
<organism evidence="3 4">
    <name type="scientific">Zymoseptoria tritici (strain ST99CH_3D7)</name>
    <dbReference type="NCBI Taxonomy" id="1276538"/>
    <lineage>
        <taxon>Eukaryota</taxon>
        <taxon>Fungi</taxon>
        <taxon>Dikarya</taxon>
        <taxon>Ascomycota</taxon>
        <taxon>Pezizomycotina</taxon>
        <taxon>Dothideomycetes</taxon>
        <taxon>Dothideomycetidae</taxon>
        <taxon>Mycosphaerellales</taxon>
        <taxon>Mycosphaerellaceae</taxon>
        <taxon>Zymoseptoria</taxon>
    </lineage>
</organism>